<feature type="repeat" description="PPR" evidence="2">
    <location>
        <begin position="188"/>
        <end position="222"/>
    </location>
</feature>
<evidence type="ECO:0008006" key="5">
    <source>
        <dbReference type="Google" id="ProtNLM"/>
    </source>
</evidence>
<dbReference type="Pfam" id="PF20431">
    <property type="entry name" value="E_motif"/>
    <property type="match status" value="1"/>
</dbReference>
<sequence length="676" mass="73767">MNGQIFKHLPRPLPLAPTQCLPLLQSLLRSKSPRFGAQLHALLISSGALAAHPRLRRPLLSKLVALYSLSGHLSLARQLFDRFPHPTPFLWNALIRGHAQSASPLDALRLFARMVSSGLRPDHFSYPFALKACADLSLPRLGAQVHGSSLASGFAADEYVQNCLIAMYMSSGDTVAASKVFDLMTARTVVSWNTMISGFYRNGYGEDALAVFDRMIYDGVGIDEATIVSALPACAHLMDLQRGRLVHKLVDERGLGVDASVRNSLIDMYAKCGCLEEARRVFDNGMCKRDVVGWTAMIGAYALHGCERESLALCHQMQLAGVRPNSVTMASLLGACAALPSPAHGKCIHGSCIRLYLESDIIVETALIDMYAKCSNMDLCSRVFSSGSRRTATWNAIISGLARNSAAVDAIKYFKQMLAEAVRPDLATIASLLPAYAECADLKQANNLHCYLIRMGFTWSIEVVTGLVDMYAKAGKLDVAWELFSGLQKKDLVSWSAIIAGYGMHGHARTAIWLFDRMEESGVVPSEVTFTSLLYSCSHAGLVDEGLQLFDRMLNVHGMKPNVDHYACVIDLLSRAGRLQEAYALIKGMPFEPNHAVWGALLGACVIHENVELGEVAAKQLFEIEPDNTGNYVLLANIYAAVGRWEDVEAVRRMMAGRGLRKAPGSSLVEAKSAQE</sequence>
<dbReference type="InterPro" id="IPR002885">
    <property type="entry name" value="PPR_rpt"/>
</dbReference>
<dbReference type="GO" id="GO:0003723">
    <property type="term" value="F:RNA binding"/>
    <property type="evidence" value="ECO:0007669"/>
    <property type="project" value="InterPro"/>
</dbReference>
<evidence type="ECO:0000313" key="4">
    <source>
        <dbReference type="Proteomes" id="UP001327560"/>
    </source>
</evidence>
<dbReference type="SUPFAM" id="SSF48452">
    <property type="entry name" value="TPR-like"/>
    <property type="match status" value="1"/>
</dbReference>
<organism evidence="3 4">
    <name type="scientific">Canna indica</name>
    <name type="common">Indian-shot</name>
    <dbReference type="NCBI Taxonomy" id="4628"/>
    <lineage>
        <taxon>Eukaryota</taxon>
        <taxon>Viridiplantae</taxon>
        <taxon>Streptophyta</taxon>
        <taxon>Embryophyta</taxon>
        <taxon>Tracheophyta</taxon>
        <taxon>Spermatophyta</taxon>
        <taxon>Magnoliopsida</taxon>
        <taxon>Liliopsida</taxon>
        <taxon>Zingiberales</taxon>
        <taxon>Cannaceae</taxon>
        <taxon>Canna</taxon>
    </lineage>
</organism>
<dbReference type="FunFam" id="1.25.40.10:FF:000031">
    <property type="entry name" value="Pentatricopeptide repeat-containing protein mitochondrial"/>
    <property type="match status" value="1"/>
</dbReference>
<keyword evidence="1" id="KW-0677">Repeat</keyword>
<dbReference type="Gene3D" id="1.25.40.10">
    <property type="entry name" value="Tetratricopeptide repeat domain"/>
    <property type="match status" value="5"/>
</dbReference>
<dbReference type="InterPro" id="IPR011990">
    <property type="entry name" value="TPR-like_helical_dom_sf"/>
</dbReference>
<reference evidence="3 4" key="1">
    <citation type="submission" date="2023-10" db="EMBL/GenBank/DDBJ databases">
        <title>Chromosome-scale genome assembly provides insights into flower coloration mechanisms of Canna indica.</title>
        <authorList>
            <person name="Li C."/>
        </authorList>
    </citation>
    <scope>NUCLEOTIDE SEQUENCE [LARGE SCALE GENOMIC DNA]</scope>
    <source>
        <tissue evidence="3">Flower</tissue>
    </source>
</reference>
<evidence type="ECO:0000256" key="1">
    <source>
        <dbReference type="ARBA" id="ARBA00022737"/>
    </source>
</evidence>
<name>A0AAQ3KCP4_9LILI</name>
<dbReference type="Pfam" id="PF01535">
    <property type="entry name" value="PPR"/>
    <property type="match status" value="5"/>
</dbReference>
<dbReference type="NCBIfam" id="TIGR00756">
    <property type="entry name" value="PPR"/>
    <property type="match status" value="7"/>
</dbReference>
<evidence type="ECO:0000313" key="3">
    <source>
        <dbReference type="EMBL" id="WOL06070.1"/>
    </source>
</evidence>
<feature type="repeat" description="PPR" evidence="2">
    <location>
        <begin position="526"/>
        <end position="561"/>
    </location>
</feature>
<feature type="repeat" description="PPR" evidence="2">
    <location>
        <begin position="390"/>
        <end position="424"/>
    </location>
</feature>
<evidence type="ECO:0000256" key="2">
    <source>
        <dbReference type="PROSITE-ProRule" id="PRU00708"/>
    </source>
</evidence>
<feature type="repeat" description="PPR" evidence="2">
    <location>
        <begin position="491"/>
        <end position="525"/>
    </location>
</feature>
<gene>
    <name evidence="3" type="ORF">Cni_G14802</name>
</gene>
<accession>A0AAQ3KCP4</accession>
<keyword evidence="4" id="KW-1185">Reference proteome</keyword>
<feature type="repeat" description="PPR" evidence="2">
    <location>
        <begin position="290"/>
        <end position="324"/>
    </location>
</feature>
<feature type="repeat" description="PPR" evidence="2">
    <location>
        <begin position="258"/>
        <end position="289"/>
    </location>
</feature>
<dbReference type="FunFam" id="1.25.40.10:FF:000090">
    <property type="entry name" value="Pentatricopeptide repeat-containing protein, chloroplastic"/>
    <property type="match status" value="1"/>
</dbReference>
<dbReference type="PANTHER" id="PTHR47926">
    <property type="entry name" value="PENTATRICOPEPTIDE REPEAT-CONTAINING PROTEIN"/>
    <property type="match status" value="1"/>
</dbReference>
<dbReference type="EMBL" id="CP136893">
    <property type="protein sequence ID" value="WOL06070.1"/>
    <property type="molecule type" value="Genomic_DNA"/>
</dbReference>
<protein>
    <recommendedName>
        <fullName evidence="5">Pentatricopeptide repeat-containing protein</fullName>
    </recommendedName>
</protein>
<dbReference type="GO" id="GO:0009451">
    <property type="term" value="P:RNA modification"/>
    <property type="evidence" value="ECO:0007669"/>
    <property type="project" value="InterPro"/>
</dbReference>
<dbReference type="AlphaFoldDB" id="A0AAQ3KCP4"/>
<dbReference type="PANTHER" id="PTHR47926:SF493">
    <property type="entry name" value="PENTATRICOPEPTIDE REPEAT-CONTAINING PROTEIN"/>
    <property type="match status" value="1"/>
</dbReference>
<dbReference type="Pfam" id="PF13041">
    <property type="entry name" value="PPR_2"/>
    <property type="match status" value="2"/>
</dbReference>
<dbReference type="InterPro" id="IPR046848">
    <property type="entry name" value="E_motif"/>
</dbReference>
<proteinExistence type="predicted"/>
<dbReference type="Pfam" id="PF13812">
    <property type="entry name" value="PPR_3"/>
    <property type="match status" value="1"/>
</dbReference>
<dbReference type="PROSITE" id="PS51375">
    <property type="entry name" value="PPR"/>
    <property type="match status" value="7"/>
</dbReference>
<dbReference type="FunFam" id="1.25.40.10:FF:000344">
    <property type="entry name" value="Pentatricopeptide repeat-containing protein"/>
    <property type="match status" value="1"/>
</dbReference>
<feature type="repeat" description="PPR" evidence="2">
    <location>
        <begin position="87"/>
        <end position="121"/>
    </location>
</feature>
<dbReference type="FunFam" id="1.25.40.10:FF:000436">
    <property type="entry name" value="Pentatricopeptide repeat-containing protein At5g39350 family"/>
    <property type="match status" value="1"/>
</dbReference>
<dbReference type="Proteomes" id="UP001327560">
    <property type="component" value="Chromosome 4"/>
</dbReference>
<dbReference type="InterPro" id="IPR046960">
    <property type="entry name" value="PPR_At4g14850-like_plant"/>
</dbReference>